<evidence type="ECO:0000313" key="10">
    <source>
        <dbReference type="EMBL" id="CAI6271950.1"/>
    </source>
</evidence>
<dbReference type="OrthoDB" id="1077582at2759"/>
<evidence type="ECO:0000259" key="9">
    <source>
        <dbReference type="Pfam" id="PF13813"/>
    </source>
</evidence>
<evidence type="ECO:0000256" key="2">
    <source>
        <dbReference type="ARBA" id="ARBA00005179"/>
    </source>
</evidence>
<dbReference type="GO" id="GO:0008374">
    <property type="term" value="F:O-acyltransferase activity"/>
    <property type="evidence" value="ECO:0007669"/>
    <property type="project" value="InterPro"/>
</dbReference>
<evidence type="ECO:0000256" key="5">
    <source>
        <dbReference type="ARBA" id="ARBA00022692"/>
    </source>
</evidence>
<dbReference type="InterPro" id="IPR044851">
    <property type="entry name" value="Wax_synthase"/>
</dbReference>
<organism evidence="10 11">
    <name type="scientific">Periconia digitata</name>
    <dbReference type="NCBI Taxonomy" id="1303443"/>
    <lineage>
        <taxon>Eukaryota</taxon>
        <taxon>Fungi</taxon>
        <taxon>Dikarya</taxon>
        <taxon>Ascomycota</taxon>
        <taxon>Pezizomycotina</taxon>
        <taxon>Dothideomycetes</taxon>
        <taxon>Pleosporomycetidae</taxon>
        <taxon>Pleosporales</taxon>
        <taxon>Massarineae</taxon>
        <taxon>Periconiaceae</taxon>
        <taxon>Periconia</taxon>
    </lineage>
</organism>
<evidence type="ECO:0000256" key="7">
    <source>
        <dbReference type="ARBA" id="ARBA00023136"/>
    </source>
</evidence>
<keyword evidence="11" id="KW-1185">Reference proteome</keyword>
<dbReference type="AlphaFoldDB" id="A0A9W4U6T4"/>
<accession>A0A9W4U6T4</accession>
<keyword evidence="7 8" id="KW-0472">Membrane</keyword>
<dbReference type="PANTHER" id="PTHR31595">
    <property type="entry name" value="LONG-CHAIN-ALCOHOL O-FATTY-ACYLTRANSFERASE 3-RELATED"/>
    <property type="match status" value="1"/>
</dbReference>
<name>A0A9W4U6T4_9PLEO</name>
<evidence type="ECO:0000256" key="3">
    <source>
        <dbReference type="ARBA" id="ARBA00007282"/>
    </source>
</evidence>
<gene>
    <name evidence="10" type="ORF">PDIGIT_LOCUS1759</name>
</gene>
<dbReference type="InterPro" id="IPR032805">
    <property type="entry name" value="Wax_synthase_dom"/>
</dbReference>
<protein>
    <recommendedName>
        <fullName evidence="9">Wax synthase domain-containing protein</fullName>
    </recommendedName>
</protein>
<dbReference type="Proteomes" id="UP001152607">
    <property type="component" value="Unassembled WGS sequence"/>
</dbReference>
<comment type="caution">
    <text evidence="10">The sequence shown here is derived from an EMBL/GenBank/DDBJ whole genome shotgun (WGS) entry which is preliminary data.</text>
</comment>
<keyword evidence="5 8" id="KW-0812">Transmembrane</keyword>
<feature type="transmembrane region" description="Helical" evidence="8">
    <location>
        <begin position="207"/>
        <end position="226"/>
    </location>
</feature>
<sequence>MKLLDVHALSLLKTLPRYVAENPPRPSVMALLLLTELRYGTYPATPESFTPNPIRTWQIPQYPFHSPQTRRLFYSEKTQFIVHLCIFAGLQCLPQYPPVKALGVLVSIWIIWTGIQLGVRYQTSPPLFGPIYLADSLATFWTETWHNAFAAPCLSLAYTPTTYLLTRLRLPRMLVRSCAVVAAFAFMSLFHMYALAPILSAEGQKRIGIFFLANGVCTVAETAVWGKKRDWRRAVLAWMIELGLASWTIVECEIADGLLSADWKGLCRANVR</sequence>
<comment type="subcellular location">
    <subcellularLocation>
        <location evidence="1">Membrane</location>
        <topology evidence="1">Multi-pass membrane protein</topology>
    </subcellularLocation>
</comment>
<evidence type="ECO:0000256" key="6">
    <source>
        <dbReference type="ARBA" id="ARBA00022989"/>
    </source>
</evidence>
<reference evidence="10" key="1">
    <citation type="submission" date="2023-01" db="EMBL/GenBank/DDBJ databases">
        <authorList>
            <person name="Van Ghelder C."/>
            <person name="Rancurel C."/>
        </authorList>
    </citation>
    <scope>NUCLEOTIDE SEQUENCE</scope>
    <source>
        <strain evidence="10">CNCM I-4278</strain>
    </source>
</reference>
<evidence type="ECO:0000313" key="11">
    <source>
        <dbReference type="Proteomes" id="UP001152607"/>
    </source>
</evidence>
<dbReference type="EMBL" id="CAOQHR010000001">
    <property type="protein sequence ID" value="CAI6271950.1"/>
    <property type="molecule type" value="Genomic_DNA"/>
</dbReference>
<feature type="transmembrane region" description="Helical" evidence="8">
    <location>
        <begin position="102"/>
        <end position="119"/>
    </location>
</feature>
<keyword evidence="6 8" id="KW-1133">Transmembrane helix</keyword>
<comment type="similarity">
    <text evidence="3">Belongs to the wax synthase family.</text>
</comment>
<feature type="domain" description="Wax synthase" evidence="9">
    <location>
        <begin position="125"/>
        <end position="212"/>
    </location>
</feature>
<dbReference type="Pfam" id="PF13813">
    <property type="entry name" value="MBOAT_2"/>
    <property type="match status" value="1"/>
</dbReference>
<evidence type="ECO:0000256" key="8">
    <source>
        <dbReference type="SAM" id="Phobius"/>
    </source>
</evidence>
<evidence type="ECO:0000256" key="4">
    <source>
        <dbReference type="ARBA" id="ARBA00022679"/>
    </source>
</evidence>
<dbReference type="GO" id="GO:0016020">
    <property type="term" value="C:membrane"/>
    <property type="evidence" value="ECO:0007669"/>
    <property type="project" value="UniProtKB-SubCell"/>
</dbReference>
<evidence type="ECO:0000256" key="1">
    <source>
        <dbReference type="ARBA" id="ARBA00004141"/>
    </source>
</evidence>
<keyword evidence="4" id="KW-0808">Transferase</keyword>
<comment type="pathway">
    <text evidence="2">Secondary metabolite biosynthesis.</text>
</comment>
<dbReference type="PANTHER" id="PTHR31595:SF57">
    <property type="entry name" value="OS04G0481900 PROTEIN"/>
    <property type="match status" value="1"/>
</dbReference>
<proteinExistence type="inferred from homology"/>
<dbReference type="GO" id="GO:0006629">
    <property type="term" value="P:lipid metabolic process"/>
    <property type="evidence" value="ECO:0007669"/>
    <property type="project" value="InterPro"/>
</dbReference>
<feature type="transmembrane region" description="Helical" evidence="8">
    <location>
        <begin position="173"/>
        <end position="195"/>
    </location>
</feature>